<dbReference type="InterPro" id="IPR050641">
    <property type="entry name" value="RIFMO-like"/>
</dbReference>
<comment type="cofactor">
    <cofactor evidence="1">
        <name>FAD</name>
        <dbReference type="ChEBI" id="CHEBI:57692"/>
    </cofactor>
</comment>
<evidence type="ECO:0000313" key="5">
    <source>
        <dbReference type="EMBL" id="MDN4572271.1"/>
    </source>
</evidence>
<protein>
    <recommendedName>
        <fullName evidence="4">FAD-binding domain-containing protein</fullName>
    </recommendedName>
</protein>
<proteinExistence type="predicted"/>
<accession>A0AAW7MHY9</accession>
<evidence type="ECO:0000256" key="3">
    <source>
        <dbReference type="ARBA" id="ARBA00022827"/>
    </source>
</evidence>
<keyword evidence="7" id="KW-1185">Reference proteome</keyword>
<dbReference type="Gene3D" id="3.40.30.120">
    <property type="match status" value="1"/>
</dbReference>
<dbReference type="GO" id="GO:0016709">
    <property type="term" value="F:oxidoreductase activity, acting on paired donors, with incorporation or reduction of molecular oxygen, NAD(P)H as one donor, and incorporation of one atom of oxygen"/>
    <property type="evidence" value="ECO:0007669"/>
    <property type="project" value="UniProtKB-ARBA"/>
</dbReference>
<dbReference type="EMBL" id="QAIC01000027">
    <property type="protein sequence ID" value="MDN4572271.1"/>
    <property type="molecule type" value="Genomic_DNA"/>
</dbReference>
<feature type="domain" description="FAD-binding" evidence="4">
    <location>
        <begin position="19"/>
        <end position="377"/>
    </location>
</feature>
<keyword evidence="2" id="KW-0285">Flavoprotein</keyword>
<evidence type="ECO:0000313" key="8">
    <source>
        <dbReference type="Proteomes" id="UP001172791"/>
    </source>
</evidence>
<dbReference type="Pfam" id="PF01494">
    <property type="entry name" value="FAD_binding_3"/>
    <property type="match status" value="1"/>
</dbReference>
<dbReference type="Gene3D" id="3.50.50.60">
    <property type="entry name" value="FAD/NAD(P)-binding domain"/>
    <property type="match status" value="1"/>
</dbReference>
<dbReference type="PRINTS" id="PR00420">
    <property type="entry name" value="RNGMNOXGNASE"/>
</dbReference>
<dbReference type="Gene3D" id="3.30.9.10">
    <property type="entry name" value="D-Amino Acid Oxidase, subunit A, domain 2"/>
    <property type="match status" value="1"/>
</dbReference>
<evidence type="ECO:0000259" key="4">
    <source>
        <dbReference type="Pfam" id="PF01494"/>
    </source>
</evidence>
<evidence type="ECO:0000313" key="7">
    <source>
        <dbReference type="Proteomes" id="UP001172788"/>
    </source>
</evidence>
<comment type="caution">
    <text evidence="5">The sequence shown here is derived from an EMBL/GenBank/DDBJ whole genome shotgun (WGS) entry which is preliminary data.</text>
</comment>
<evidence type="ECO:0000313" key="6">
    <source>
        <dbReference type="EMBL" id="MDN4576878.1"/>
    </source>
</evidence>
<dbReference type="AlphaFoldDB" id="A0AAW7MHY9"/>
<evidence type="ECO:0000256" key="1">
    <source>
        <dbReference type="ARBA" id="ARBA00001974"/>
    </source>
</evidence>
<reference evidence="5" key="1">
    <citation type="submission" date="2018-04" db="EMBL/GenBank/DDBJ databases">
        <authorList>
            <person name="Jy Z."/>
        </authorList>
    </citation>
    <scope>NUCLEOTIDE SEQUENCE</scope>
    <source>
        <strain evidence="6">AS13</strain>
        <strain evidence="5">LA18</strain>
    </source>
</reference>
<dbReference type="EMBL" id="QAID01000027">
    <property type="protein sequence ID" value="MDN4576878.1"/>
    <property type="molecule type" value="Genomic_DNA"/>
</dbReference>
<dbReference type="NCBIfam" id="NF004780">
    <property type="entry name" value="PRK06126.1"/>
    <property type="match status" value="1"/>
</dbReference>
<dbReference type="Pfam" id="PF21274">
    <property type="entry name" value="Rng_hyd_C"/>
    <property type="match status" value="1"/>
</dbReference>
<dbReference type="InterPro" id="IPR036188">
    <property type="entry name" value="FAD/NAD-bd_sf"/>
</dbReference>
<dbReference type="PANTHER" id="PTHR43004">
    <property type="entry name" value="TRK SYSTEM POTASSIUM UPTAKE PROTEIN"/>
    <property type="match status" value="1"/>
</dbReference>
<dbReference type="GO" id="GO:0071949">
    <property type="term" value="F:FAD binding"/>
    <property type="evidence" value="ECO:0007669"/>
    <property type="project" value="InterPro"/>
</dbReference>
<dbReference type="SUPFAM" id="SSF51905">
    <property type="entry name" value="FAD/NAD(P)-binding domain"/>
    <property type="match status" value="1"/>
</dbReference>
<sequence length="554" mass="60184">MTFSMKSGNQSQHSTPSATRVIVAGAGPVGLSLALDLGRRGIACVLVGAVTVEQGLDRDRVRKANAINNRSMEYMRRLGVADQIRDAARRVERSTLDVAFVTSLSGYEIARFVDAFESSPDQPEPDLSPEKYLRINQEDIQDILRDALRECPSVRVLSGMRVAGFTDTGDVVRVHIETFDGTDAGEIEGQYLLGCDGGSSTVRKVAGIRFEGEGSRVRNLNISFHSDEVESRNVHAPASMYWVVNPLVNGYIGSDKGHGRMTLWDIDEAQEQSIRQDPGKVISAAVGVPVSVEAKSFDCWYAHRLVASTYRRGRVFLAGDAAHLHPPTGGLGMNTGLGDASNLGWKLAAVIEGWGAPALLDTYDIERRPIGARVVAQANLQFDLPPAAFLLPHLDAPTDAGNAARAVARERIMNEKRTEFFSRGLVLGQSYANSPATIAARGSLNSDVVQYQPTAEPGARLPHVRLNGSSLYDKLDRHGLTLIDCGGSAAEILTMASTAKQLGIPLTVLSIPEKQRAQYERRYLLVRPDHHVATWSDVPLPEATMRQAVGFDIH</sequence>
<dbReference type="Proteomes" id="UP001172791">
    <property type="component" value="Unassembled WGS sequence"/>
</dbReference>
<keyword evidence="3" id="KW-0274">FAD</keyword>
<dbReference type="PANTHER" id="PTHR43004:SF19">
    <property type="entry name" value="BINDING MONOOXYGENASE, PUTATIVE (JCVI)-RELATED"/>
    <property type="match status" value="1"/>
</dbReference>
<organism evidence="5 8">
    <name type="scientific">Pandoraea cepalis</name>
    <dbReference type="NCBI Taxonomy" id="2508294"/>
    <lineage>
        <taxon>Bacteria</taxon>
        <taxon>Pseudomonadati</taxon>
        <taxon>Pseudomonadota</taxon>
        <taxon>Betaproteobacteria</taxon>
        <taxon>Burkholderiales</taxon>
        <taxon>Burkholderiaceae</taxon>
        <taxon>Pandoraea</taxon>
    </lineage>
</organism>
<dbReference type="Proteomes" id="UP001172788">
    <property type="component" value="Unassembled WGS sequence"/>
</dbReference>
<dbReference type="InterPro" id="IPR002938">
    <property type="entry name" value="FAD-bd"/>
</dbReference>
<name>A0AAW7MHY9_9BURK</name>
<gene>
    <name evidence="5" type="ORF">DBA34_03170</name>
    <name evidence="6" type="ORF">DBB29_01905</name>
</gene>
<evidence type="ECO:0000256" key="2">
    <source>
        <dbReference type="ARBA" id="ARBA00022630"/>
    </source>
</evidence>